<gene>
    <name evidence="2" type="ORF">LX66_2345</name>
</gene>
<evidence type="ECO:0000313" key="2">
    <source>
        <dbReference type="EMBL" id="TWI88260.1"/>
    </source>
</evidence>
<dbReference type="Proteomes" id="UP000316778">
    <property type="component" value="Unassembled WGS sequence"/>
</dbReference>
<evidence type="ECO:0008006" key="4">
    <source>
        <dbReference type="Google" id="ProtNLM"/>
    </source>
</evidence>
<feature type="chain" id="PRO_5021857747" description="Lipoprotein" evidence="1">
    <location>
        <begin position="21"/>
        <end position="55"/>
    </location>
</feature>
<reference evidence="2 3" key="1">
    <citation type="journal article" date="2013" name="Stand. Genomic Sci.">
        <title>Genomic Encyclopedia of Type Strains, Phase I: The one thousand microbial genomes (KMG-I) project.</title>
        <authorList>
            <person name="Kyrpides N.C."/>
            <person name="Woyke T."/>
            <person name="Eisen J.A."/>
            <person name="Garrity G."/>
            <person name="Lilburn T.G."/>
            <person name="Beck B.J."/>
            <person name="Whitman W.B."/>
            <person name="Hugenholtz P."/>
            <person name="Klenk H.P."/>
        </authorList>
    </citation>
    <scope>NUCLEOTIDE SEQUENCE [LARGE SCALE GENOMIC DNA]</scope>
    <source>
        <strain evidence="2 3">DSM 13484</strain>
    </source>
</reference>
<accession>A0A562T5I2</accession>
<evidence type="ECO:0000256" key="1">
    <source>
        <dbReference type="SAM" id="SignalP"/>
    </source>
</evidence>
<dbReference type="RefSeq" id="WP_158642610.1">
    <property type="nucleotide sequence ID" value="NZ_BAAAFY010000001.1"/>
</dbReference>
<evidence type="ECO:0000313" key="3">
    <source>
        <dbReference type="Proteomes" id="UP000316778"/>
    </source>
</evidence>
<keyword evidence="3" id="KW-1185">Reference proteome</keyword>
<name>A0A562T5I2_CHIJA</name>
<dbReference type="PROSITE" id="PS51257">
    <property type="entry name" value="PROKAR_LIPOPROTEIN"/>
    <property type="match status" value="1"/>
</dbReference>
<dbReference type="AlphaFoldDB" id="A0A562T5I2"/>
<dbReference type="EMBL" id="VLLG01000003">
    <property type="protein sequence ID" value="TWI88260.1"/>
    <property type="molecule type" value="Genomic_DNA"/>
</dbReference>
<sequence>MKKLAFVCVALLVGCSIAVAVKASKSAALPPYCHCEPDRVCNSTGAWGIRVQICP</sequence>
<comment type="caution">
    <text evidence="2">The sequence shown here is derived from an EMBL/GenBank/DDBJ whole genome shotgun (WGS) entry which is preliminary data.</text>
</comment>
<feature type="signal peptide" evidence="1">
    <location>
        <begin position="1"/>
        <end position="20"/>
    </location>
</feature>
<keyword evidence="1" id="KW-0732">Signal</keyword>
<proteinExistence type="predicted"/>
<protein>
    <recommendedName>
        <fullName evidence="4">Lipoprotein</fullName>
    </recommendedName>
</protein>
<organism evidence="2 3">
    <name type="scientific">Chitinophaga japonensis</name>
    <name type="common">Flexibacter japonensis</name>
    <dbReference type="NCBI Taxonomy" id="104662"/>
    <lineage>
        <taxon>Bacteria</taxon>
        <taxon>Pseudomonadati</taxon>
        <taxon>Bacteroidota</taxon>
        <taxon>Chitinophagia</taxon>
        <taxon>Chitinophagales</taxon>
        <taxon>Chitinophagaceae</taxon>
        <taxon>Chitinophaga</taxon>
    </lineage>
</organism>